<organism evidence="1 2">
    <name type="scientific">Eragrostis curvula</name>
    <name type="common">weeping love grass</name>
    <dbReference type="NCBI Taxonomy" id="38414"/>
    <lineage>
        <taxon>Eukaryota</taxon>
        <taxon>Viridiplantae</taxon>
        <taxon>Streptophyta</taxon>
        <taxon>Embryophyta</taxon>
        <taxon>Tracheophyta</taxon>
        <taxon>Spermatophyta</taxon>
        <taxon>Magnoliopsida</taxon>
        <taxon>Liliopsida</taxon>
        <taxon>Poales</taxon>
        <taxon>Poaceae</taxon>
        <taxon>PACMAD clade</taxon>
        <taxon>Chloridoideae</taxon>
        <taxon>Eragrostideae</taxon>
        <taxon>Eragrostidinae</taxon>
        <taxon>Eragrostis</taxon>
    </lineage>
</organism>
<dbReference type="EMBL" id="RWGY01000007">
    <property type="protein sequence ID" value="TVU41319.1"/>
    <property type="molecule type" value="Genomic_DNA"/>
</dbReference>
<sequence>MACPLNALLHEKYSSQSVESNSEAVSSGLQQALQSKHKFIFGLRPVVACQVGQYKALRLIDRFTYPQPLCEVFTLDDGSDARWRGQRPAPDEVDLSCWSQVSFKGVVYFLLRDGYLDSGQIRIASALTSGVQKIGGPLSKDP</sequence>
<keyword evidence="2" id="KW-1185">Reference proteome</keyword>
<dbReference type="Proteomes" id="UP000324897">
    <property type="component" value="Chromosome 4"/>
</dbReference>
<protein>
    <submittedName>
        <fullName evidence="1">Uncharacterized protein</fullName>
    </submittedName>
</protein>
<name>A0A5J9VYI8_9POAL</name>
<feature type="non-terminal residue" evidence="1">
    <location>
        <position position="1"/>
    </location>
</feature>
<dbReference type="Gramene" id="TVU41319">
    <property type="protein sequence ID" value="TVU41319"/>
    <property type="gene ID" value="EJB05_14825"/>
</dbReference>
<evidence type="ECO:0000313" key="2">
    <source>
        <dbReference type="Proteomes" id="UP000324897"/>
    </source>
</evidence>
<comment type="caution">
    <text evidence="1">The sequence shown here is derived from an EMBL/GenBank/DDBJ whole genome shotgun (WGS) entry which is preliminary data.</text>
</comment>
<dbReference type="AlphaFoldDB" id="A0A5J9VYI8"/>
<proteinExistence type="predicted"/>
<gene>
    <name evidence="1" type="ORF">EJB05_14825</name>
</gene>
<evidence type="ECO:0000313" key="1">
    <source>
        <dbReference type="EMBL" id="TVU41319.1"/>
    </source>
</evidence>
<reference evidence="1 2" key="1">
    <citation type="journal article" date="2019" name="Sci. Rep.">
        <title>A high-quality genome of Eragrostis curvula grass provides insights into Poaceae evolution and supports new strategies to enhance forage quality.</title>
        <authorList>
            <person name="Carballo J."/>
            <person name="Santos B.A.C.M."/>
            <person name="Zappacosta D."/>
            <person name="Garbus I."/>
            <person name="Selva J.P."/>
            <person name="Gallo C.A."/>
            <person name="Diaz A."/>
            <person name="Albertini E."/>
            <person name="Caccamo M."/>
            <person name="Echenique V."/>
        </authorList>
    </citation>
    <scope>NUCLEOTIDE SEQUENCE [LARGE SCALE GENOMIC DNA]</scope>
    <source>
        <strain evidence="2">cv. Victoria</strain>
        <tissue evidence="1">Leaf</tissue>
    </source>
</reference>
<accession>A0A5J9VYI8</accession>